<accession>A0A0F9BLH2</accession>
<organism evidence="1">
    <name type="scientific">marine sediment metagenome</name>
    <dbReference type="NCBI Taxonomy" id="412755"/>
    <lineage>
        <taxon>unclassified sequences</taxon>
        <taxon>metagenomes</taxon>
        <taxon>ecological metagenomes</taxon>
    </lineage>
</organism>
<name>A0A0F9BLH2_9ZZZZ</name>
<reference evidence="1" key="1">
    <citation type="journal article" date="2015" name="Nature">
        <title>Complex archaea that bridge the gap between prokaryotes and eukaryotes.</title>
        <authorList>
            <person name="Spang A."/>
            <person name="Saw J.H."/>
            <person name="Jorgensen S.L."/>
            <person name="Zaremba-Niedzwiedzka K."/>
            <person name="Martijn J."/>
            <person name="Lind A.E."/>
            <person name="van Eijk R."/>
            <person name="Schleper C."/>
            <person name="Guy L."/>
            <person name="Ettema T.J."/>
        </authorList>
    </citation>
    <scope>NUCLEOTIDE SEQUENCE</scope>
</reference>
<dbReference type="EMBL" id="LAZR01048643">
    <property type="protein sequence ID" value="KKK91454.1"/>
    <property type="molecule type" value="Genomic_DNA"/>
</dbReference>
<sequence length="155" mass="18106">MKAAQNIQTNISNTKAPGHFLVLSSVHTGRGAFFKDDTMKTCSKCQISKPLDRYSKHTTSKDGLSYWCKDCFNGYLRRRYHTRVPQRQIYRKANRYKLYANLLLHRAVKRGKLIRPNKCDGCQNTCKPDGHHPDYSRPLEVEWLCKPCHLNLHRN</sequence>
<gene>
    <name evidence="1" type="ORF">LCGC14_2712800</name>
</gene>
<comment type="caution">
    <text evidence="1">The sequence shown here is derived from an EMBL/GenBank/DDBJ whole genome shotgun (WGS) entry which is preliminary data.</text>
</comment>
<protein>
    <submittedName>
        <fullName evidence="1">Uncharacterized protein</fullName>
    </submittedName>
</protein>
<dbReference type="AlphaFoldDB" id="A0A0F9BLH2"/>
<evidence type="ECO:0000313" key="1">
    <source>
        <dbReference type="EMBL" id="KKK91454.1"/>
    </source>
</evidence>
<proteinExistence type="predicted"/>